<sequence>MSKVQLAYILICVVFGTRADEVPSSVDIHQGAVGLPRTDIHVADITTKVEDTPVKPEDSPSVQGHAVVTEKSEHPKIETRVLEAETIAAQEKSDVTTSEDAKTEQVQPAKMEARILTNHITVDGDLMGLTNEKAEEVEEGPVPCTCGVFLSGQFKKGHKTEPKGEPILMQEMDAPFANNAVGSRQCTSKCIETIVKHLPKSNEIVCASVDRDNIYRERAYLFIKNYSDRWQHTNLSAGREFCCRNNTPYKCH</sequence>
<evidence type="ECO:0008006" key="4">
    <source>
        <dbReference type="Google" id="ProtNLM"/>
    </source>
</evidence>
<reference evidence="2" key="1">
    <citation type="submission" date="2022-03" db="EMBL/GenBank/DDBJ databases">
        <authorList>
            <person name="Sayadi A."/>
        </authorList>
    </citation>
    <scope>NUCLEOTIDE SEQUENCE</scope>
</reference>
<accession>A0A9P0KBJ9</accession>
<evidence type="ECO:0000313" key="2">
    <source>
        <dbReference type="EMBL" id="CAH1970980.1"/>
    </source>
</evidence>
<protein>
    <recommendedName>
        <fullName evidence="4">Follicle cell protein 3C-1</fullName>
    </recommendedName>
</protein>
<dbReference type="Proteomes" id="UP001152888">
    <property type="component" value="Unassembled WGS sequence"/>
</dbReference>
<dbReference type="AlphaFoldDB" id="A0A9P0KBJ9"/>
<evidence type="ECO:0000313" key="3">
    <source>
        <dbReference type="Proteomes" id="UP001152888"/>
    </source>
</evidence>
<name>A0A9P0KBJ9_ACAOB</name>
<keyword evidence="3" id="KW-1185">Reference proteome</keyword>
<evidence type="ECO:0000256" key="1">
    <source>
        <dbReference type="SAM" id="SignalP"/>
    </source>
</evidence>
<organism evidence="2 3">
    <name type="scientific">Acanthoscelides obtectus</name>
    <name type="common">Bean weevil</name>
    <name type="synonym">Bruchus obtectus</name>
    <dbReference type="NCBI Taxonomy" id="200917"/>
    <lineage>
        <taxon>Eukaryota</taxon>
        <taxon>Metazoa</taxon>
        <taxon>Ecdysozoa</taxon>
        <taxon>Arthropoda</taxon>
        <taxon>Hexapoda</taxon>
        <taxon>Insecta</taxon>
        <taxon>Pterygota</taxon>
        <taxon>Neoptera</taxon>
        <taxon>Endopterygota</taxon>
        <taxon>Coleoptera</taxon>
        <taxon>Polyphaga</taxon>
        <taxon>Cucujiformia</taxon>
        <taxon>Chrysomeloidea</taxon>
        <taxon>Chrysomelidae</taxon>
        <taxon>Bruchinae</taxon>
        <taxon>Bruchini</taxon>
        <taxon>Acanthoscelides</taxon>
    </lineage>
</organism>
<feature type="signal peptide" evidence="1">
    <location>
        <begin position="1"/>
        <end position="19"/>
    </location>
</feature>
<comment type="caution">
    <text evidence="2">The sequence shown here is derived from an EMBL/GenBank/DDBJ whole genome shotgun (WGS) entry which is preliminary data.</text>
</comment>
<dbReference type="OrthoDB" id="7412264at2759"/>
<keyword evidence="1" id="KW-0732">Signal</keyword>
<feature type="chain" id="PRO_5040204714" description="Follicle cell protein 3C-1" evidence="1">
    <location>
        <begin position="20"/>
        <end position="252"/>
    </location>
</feature>
<dbReference type="EMBL" id="CAKOFQ010006780">
    <property type="protein sequence ID" value="CAH1970980.1"/>
    <property type="molecule type" value="Genomic_DNA"/>
</dbReference>
<proteinExistence type="predicted"/>
<gene>
    <name evidence="2" type="ORF">ACAOBT_LOCUS9209</name>
</gene>